<keyword evidence="3" id="KW-1185">Reference proteome</keyword>
<dbReference type="PROSITE" id="PS51819">
    <property type="entry name" value="VOC"/>
    <property type="match status" value="1"/>
</dbReference>
<evidence type="ECO:0000313" key="2">
    <source>
        <dbReference type="EMBL" id="MBB6637477.1"/>
    </source>
</evidence>
<dbReference type="Gene3D" id="3.10.180.10">
    <property type="entry name" value="2,3-Dihydroxybiphenyl 1,2-Dioxygenase, domain 1"/>
    <property type="match status" value="1"/>
</dbReference>
<organism evidence="2 3">
    <name type="scientific">Cohnella thailandensis</name>
    <dbReference type="NCBI Taxonomy" id="557557"/>
    <lineage>
        <taxon>Bacteria</taxon>
        <taxon>Bacillati</taxon>
        <taxon>Bacillota</taxon>
        <taxon>Bacilli</taxon>
        <taxon>Bacillales</taxon>
        <taxon>Paenibacillaceae</taxon>
        <taxon>Cohnella</taxon>
    </lineage>
</organism>
<evidence type="ECO:0000313" key="3">
    <source>
        <dbReference type="Proteomes" id="UP000535838"/>
    </source>
</evidence>
<dbReference type="InterPro" id="IPR037523">
    <property type="entry name" value="VOC_core"/>
</dbReference>
<gene>
    <name evidence="2" type="ORF">H7B67_25390</name>
</gene>
<dbReference type="RefSeq" id="WP_185122692.1">
    <property type="nucleotide sequence ID" value="NZ_JACJVQ010000023.1"/>
</dbReference>
<evidence type="ECO:0000259" key="1">
    <source>
        <dbReference type="PROSITE" id="PS51819"/>
    </source>
</evidence>
<name>A0A841T6I4_9BACL</name>
<dbReference type="InterPro" id="IPR029068">
    <property type="entry name" value="Glyas_Bleomycin-R_OHBP_Dase"/>
</dbReference>
<reference evidence="2 3" key="1">
    <citation type="submission" date="2020-08" db="EMBL/GenBank/DDBJ databases">
        <title>Cohnella phylogeny.</title>
        <authorList>
            <person name="Dunlap C."/>
        </authorList>
    </citation>
    <scope>NUCLEOTIDE SEQUENCE [LARGE SCALE GENOMIC DNA]</scope>
    <source>
        <strain evidence="2 3">DSM 25241</strain>
    </source>
</reference>
<protein>
    <submittedName>
        <fullName evidence="2">Glyoxalase/bleomycin resistance/dioxygenase family protein</fullName>
    </submittedName>
</protein>
<accession>A0A841T6I4</accession>
<proteinExistence type="predicted"/>
<dbReference type="AlphaFoldDB" id="A0A841T6I4"/>
<sequence>MITHFAGLRLHTVSIPGVKQFYRDILGFPIAMEEEGEIRFRPTDSFELAFEESEEPIVPVHFAFEVPFSAFDDIANELRRTVPLLSWEDGTTLNRFETGKNVYFRDGDGHLLELIAHSDGREQGRRAFGKLQVLYMREVGLPFEPERLNGAREWMKRVLSMQSAMEDEQFGFMVGGTAYSVVVSTERRWVPISMIARKPNIEIAYGIDGQDHLELIRSELIRENQLLDTDGNKLTFNLFGYTVHLIARPNRIVSRPLNEY</sequence>
<dbReference type="EMBL" id="JACJVQ010000023">
    <property type="protein sequence ID" value="MBB6637477.1"/>
    <property type="molecule type" value="Genomic_DNA"/>
</dbReference>
<comment type="caution">
    <text evidence="2">The sequence shown here is derived from an EMBL/GenBank/DDBJ whole genome shotgun (WGS) entry which is preliminary data.</text>
</comment>
<dbReference type="Proteomes" id="UP000535838">
    <property type="component" value="Unassembled WGS sequence"/>
</dbReference>
<keyword evidence="2" id="KW-0223">Dioxygenase</keyword>
<dbReference type="GO" id="GO:0051213">
    <property type="term" value="F:dioxygenase activity"/>
    <property type="evidence" value="ECO:0007669"/>
    <property type="project" value="UniProtKB-KW"/>
</dbReference>
<feature type="domain" description="VOC" evidence="1">
    <location>
        <begin position="1"/>
        <end position="117"/>
    </location>
</feature>
<keyword evidence="2" id="KW-0560">Oxidoreductase</keyword>
<dbReference type="SUPFAM" id="SSF54593">
    <property type="entry name" value="Glyoxalase/Bleomycin resistance protein/Dihydroxybiphenyl dioxygenase"/>
    <property type="match status" value="1"/>
</dbReference>